<sequence length="227" mass="24795">MDFEPLGLATDLVILTVRDGRLQVLLIRRGIPPYQGRWALPGGFVRPDEDLETTARRELAEETGLSAERIHLEQVATYGAPDRDPRGRVVSVAYLALVPDLPAPVAGSDAASASWVDATDVLDDAGRLAFDHHRILTDGVERARAKLEYSPLATAFCPPEFTISELRGVYEAVWGLPLDPRNFHRKVTKTPDFVEPAGGTTTRDGGRPAQLFHRGAATTLHPPMTRG</sequence>
<dbReference type="PROSITE" id="PS00893">
    <property type="entry name" value="NUDIX_BOX"/>
    <property type="match status" value="1"/>
</dbReference>
<feature type="domain" description="Nudix hydrolase" evidence="4">
    <location>
        <begin position="5"/>
        <end position="142"/>
    </location>
</feature>
<dbReference type="PRINTS" id="PR00502">
    <property type="entry name" value="NUDIXFAMILY"/>
</dbReference>
<comment type="similarity">
    <text evidence="1 3">Belongs to the Nudix hydrolase family.</text>
</comment>
<evidence type="ECO:0000259" key="4">
    <source>
        <dbReference type="PROSITE" id="PS51462"/>
    </source>
</evidence>
<dbReference type="Gene3D" id="1.10.10.10">
    <property type="entry name" value="Winged helix-like DNA-binding domain superfamily/Winged helix DNA-binding domain"/>
    <property type="match status" value="1"/>
</dbReference>
<accession>A0ABY2FFI8</accession>
<evidence type="ECO:0000313" key="6">
    <source>
        <dbReference type="Proteomes" id="UP000295060"/>
    </source>
</evidence>
<reference evidence="5 6" key="1">
    <citation type="submission" date="2019-03" db="EMBL/GenBank/DDBJ databases">
        <title>Genomic Encyclopedia of Type Strains, Phase III (KMG-III): the genomes of soil and plant-associated and newly described type strains.</title>
        <authorList>
            <person name="Whitman W."/>
        </authorList>
    </citation>
    <scope>NUCLEOTIDE SEQUENCE [LARGE SCALE GENOMIC DNA]</scope>
    <source>
        <strain evidence="5 6">VKMAc-2574</strain>
    </source>
</reference>
<protein>
    <submittedName>
        <fullName evidence="5">8-oxo-dGTP diphosphatase</fullName>
    </submittedName>
</protein>
<dbReference type="SUPFAM" id="SSF46785">
    <property type="entry name" value="Winged helix' DNA-binding domain"/>
    <property type="match status" value="1"/>
</dbReference>
<evidence type="ECO:0000256" key="1">
    <source>
        <dbReference type="ARBA" id="ARBA00005582"/>
    </source>
</evidence>
<dbReference type="SUPFAM" id="SSF55811">
    <property type="entry name" value="Nudix"/>
    <property type="match status" value="1"/>
</dbReference>
<organism evidence="5 6">
    <name type="scientific">Kribbella pratensis</name>
    <dbReference type="NCBI Taxonomy" id="2512112"/>
    <lineage>
        <taxon>Bacteria</taxon>
        <taxon>Bacillati</taxon>
        <taxon>Actinomycetota</taxon>
        <taxon>Actinomycetes</taxon>
        <taxon>Propionibacteriales</taxon>
        <taxon>Kribbellaceae</taxon>
        <taxon>Kribbella</taxon>
    </lineage>
</organism>
<evidence type="ECO:0000313" key="5">
    <source>
        <dbReference type="EMBL" id="TDW90142.1"/>
    </source>
</evidence>
<keyword evidence="2 3" id="KW-0378">Hydrolase</keyword>
<dbReference type="PANTHER" id="PTHR43736:SF4">
    <property type="entry name" value="SLR1690 PROTEIN"/>
    <property type="match status" value="1"/>
</dbReference>
<dbReference type="Pfam" id="PF21906">
    <property type="entry name" value="WHD_NrtR"/>
    <property type="match status" value="1"/>
</dbReference>
<dbReference type="InterPro" id="IPR036390">
    <property type="entry name" value="WH_DNA-bd_sf"/>
</dbReference>
<dbReference type="PANTHER" id="PTHR43736">
    <property type="entry name" value="ADP-RIBOSE PYROPHOSPHATASE"/>
    <property type="match status" value="1"/>
</dbReference>
<dbReference type="CDD" id="cd18873">
    <property type="entry name" value="NUDIX_NadM_like"/>
    <property type="match status" value="1"/>
</dbReference>
<dbReference type="InterPro" id="IPR015797">
    <property type="entry name" value="NUDIX_hydrolase-like_dom_sf"/>
</dbReference>
<gene>
    <name evidence="5" type="ORF">EV137_3952</name>
</gene>
<name>A0ABY2FFI8_9ACTN</name>
<dbReference type="PROSITE" id="PS51462">
    <property type="entry name" value="NUDIX"/>
    <property type="match status" value="1"/>
</dbReference>
<dbReference type="Gene3D" id="3.90.79.10">
    <property type="entry name" value="Nucleoside Triphosphate Pyrophosphohydrolase"/>
    <property type="match status" value="1"/>
</dbReference>
<proteinExistence type="inferred from homology"/>
<keyword evidence="6" id="KW-1185">Reference proteome</keyword>
<dbReference type="InterPro" id="IPR020084">
    <property type="entry name" value="NUDIX_hydrolase_CS"/>
</dbReference>
<evidence type="ECO:0000256" key="3">
    <source>
        <dbReference type="RuleBase" id="RU003476"/>
    </source>
</evidence>
<dbReference type="InterPro" id="IPR020476">
    <property type="entry name" value="Nudix_hydrolase"/>
</dbReference>
<dbReference type="RefSeq" id="WP_134130263.1">
    <property type="nucleotide sequence ID" value="NZ_SODU01000002.1"/>
</dbReference>
<comment type="caution">
    <text evidence="5">The sequence shown here is derived from an EMBL/GenBank/DDBJ whole genome shotgun (WGS) entry which is preliminary data.</text>
</comment>
<dbReference type="InterPro" id="IPR000086">
    <property type="entry name" value="NUDIX_hydrolase_dom"/>
</dbReference>
<dbReference type="InterPro" id="IPR036388">
    <property type="entry name" value="WH-like_DNA-bd_sf"/>
</dbReference>
<evidence type="ECO:0000256" key="2">
    <source>
        <dbReference type="ARBA" id="ARBA00022801"/>
    </source>
</evidence>
<dbReference type="Proteomes" id="UP000295060">
    <property type="component" value="Unassembled WGS sequence"/>
</dbReference>
<dbReference type="EMBL" id="SODU01000002">
    <property type="protein sequence ID" value="TDW90142.1"/>
    <property type="molecule type" value="Genomic_DNA"/>
</dbReference>
<dbReference type="InterPro" id="IPR054105">
    <property type="entry name" value="WHD_NrtR"/>
</dbReference>
<dbReference type="Pfam" id="PF00293">
    <property type="entry name" value="NUDIX"/>
    <property type="match status" value="1"/>
</dbReference>